<evidence type="ECO:0000313" key="3">
    <source>
        <dbReference type="EMBL" id="CDU22609.1"/>
    </source>
</evidence>
<name>A0A127Z901_9BASI</name>
<proteinExistence type="predicted"/>
<gene>
    <name evidence="3" type="ORF">SPSC_01239</name>
</gene>
<evidence type="ECO:0000256" key="1">
    <source>
        <dbReference type="SAM" id="SignalP"/>
    </source>
</evidence>
<feature type="signal peptide" evidence="1">
    <location>
        <begin position="1"/>
        <end position="21"/>
    </location>
</feature>
<dbReference type="EMBL" id="LK056657">
    <property type="protein sequence ID" value="CDU22609.1"/>
    <property type="molecule type" value="Genomic_DNA"/>
</dbReference>
<evidence type="ECO:0000259" key="2">
    <source>
        <dbReference type="Pfam" id="PF25411"/>
    </source>
</evidence>
<organism evidence="3">
    <name type="scientific">Sporisorium scitamineum</name>
    <dbReference type="NCBI Taxonomy" id="49012"/>
    <lineage>
        <taxon>Eukaryota</taxon>
        <taxon>Fungi</taxon>
        <taxon>Dikarya</taxon>
        <taxon>Basidiomycota</taxon>
        <taxon>Ustilaginomycotina</taxon>
        <taxon>Ustilaginomycetes</taxon>
        <taxon>Ustilaginales</taxon>
        <taxon>Ustilaginaceae</taxon>
        <taxon>Sporisorium</taxon>
    </lineage>
</organism>
<accession>A0A127Z901</accession>
<feature type="domain" description="DUF7888" evidence="2">
    <location>
        <begin position="41"/>
        <end position="129"/>
    </location>
</feature>
<sequence>MTYNKLFAFLFLAALLALAEGMVLKRSYKDCLNDYFNSFRDKKPRNADAAICFSGKSYHITFTDKNSYQSQGSFDCFETKAWIKHKNHYDCWYFLGTNTVQYNSDTGDENLAQWYDKGRCIYNEGTLSCYNDAGHKG</sequence>
<protein>
    <recommendedName>
        <fullName evidence="2">DUF7888 domain-containing protein</fullName>
    </recommendedName>
</protein>
<dbReference type="AlphaFoldDB" id="A0A127Z901"/>
<dbReference type="OrthoDB" id="10388366at2759"/>
<dbReference type="Pfam" id="PF25411">
    <property type="entry name" value="DUF7888"/>
    <property type="match status" value="1"/>
</dbReference>
<reference evidence="3" key="1">
    <citation type="submission" date="2014-06" db="EMBL/GenBank/DDBJ databases">
        <authorList>
            <person name="Ju J."/>
            <person name="Zhang J."/>
        </authorList>
    </citation>
    <scope>NUCLEOTIDE SEQUENCE</scope>
    <source>
        <strain evidence="3">SscI8</strain>
    </source>
</reference>
<keyword evidence="1" id="KW-0732">Signal</keyword>
<dbReference type="InterPro" id="IPR057210">
    <property type="entry name" value="DUF7888"/>
</dbReference>
<feature type="chain" id="PRO_5007281210" description="DUF7888 domain-containing protein" evidence="1">
    <location>
        <begin position="22"/>
        <end position="137"/>
    </location>
</feature>